<dbReference type="EMBL" id="JBEZVE010000007">
    <property type="protein sequence ID" value="MEU3782017.1"/>
    <property type="molecule type" value="Genomic_DNA"/>
</dbReference>
<dbReference type="Pfam" id="PF17932">
    <property type="entry name" value="TetR_C_24"/>
    <property type="match status" value="1"/>
</dbReference>
<dbReference type="InterPro" id="IPR041490">
    <property type="entry name" value="KstR2_TetR_C"/>
</dbReference>
<dbReference type="InterPro" id="IPR050109">
    <property type="entry name" value="HTH-type_TetR-like_transc_reg"/>
</dbReference>
<keyword evidence="7" id="KW-1185">Reference proteome</keyword>
<feature type="domain" description="HTH-type transcriptional repressor KstR2 C-terminal" evidence="5">
    <location>
        <begin position="43"/>
        <end position="155"/>
    </location>
</feature>
<keyword evidence="3" id="KW-0804">Transcription</keyword>
<evidence type="ECO:0000259" key="5">
    <source>
        <dbReference type="Pfam" id="PF17932"/>
    </source>
</evidence>
<evidence type="ECO:0000256" key="4">
    <source>
        <dbReference type="SAM" id="MobiDB-lite"/>
    </source>
</evidence>
<dbReference type="SUPFAM" id="SSF48498">
    <property type="entry name" value="Tetracyclin repressor-like, C-terminal domain"/>
    <property type="match status" value="1"/>
</dbReference>
<dbReference type="Proteomes" id="UP001550739">
    <property type="component" value="Unassembled WGS sequence"/>
</dbReference>
<evidence type="ECO:0000256" key="1">
    <source>
        <dbReference type="ARBA" id="ARBA00023015"/>
    </source>
</evidence>
<evidence type="ECO:0000256" key="3">
    <source>
        <dbReference type="ARBA" id="ARBA00023163"/>
    </source>
</evidence>
<gene>
    <name evidence="6" type="ORF">AB0E89_15805</name>
</gene>
<reference evidence="6 7" key="1">
    <citation type="submission" date="2024-06" db="EMBL/GenBank/DDBJ databases">
        <title>The Natural Products Discovery Center: Release of the First 8490 Sequenced Strains for Exploring Actinobacteria Biosynthetic Diversity.</title>
        <authorList>
            <person name="Kalkreuter E."/>
            <person name="Kautsar S.A."/>
            <person name="Yang D."/>
            <person name="Bader C.D."/>
            <person name="Teijaro C.N."/>
            <person name="Fluegel L."/>
            <person name="Davis C.M."/>
            <person name="Simpson J.R."/>
            <person name="Lauterbach L."/>
            <person name="Steele A.D."/>
            <person name="Gui C."/>
            <person name="Meng S."/>
            <person name="Li G."/>
            <person name="Viehrig K."/>
            <person name="Ye F."/>
            <person name="Su P."/>
            <person name="Kiefer A.F."/>
            <person name="Nichols A."/>
            <person name="Cepeda A.J."/>
            <person name="Yan W."/>
            <person name="Fan B."/>
            <person name="Jiang Y."/>
            <person name="Adhikari A."/>
            <person name="Zheng C.-J."/>
            <person name="Schuster L."/>
            <person name="Cowan T.M."/>
            <person name="Smanski M.J."/>
            <person name="Chevrette M.G."/>
            <person name="De Carvalho L.P.S."/>
            <person name="Shen B."/>
        </authorList>
    </citation>
    <scope>NUCLEOTIDE SEQUENCE [LARGE SCALE GENOMIC DNA]</scope>
    <source>
        <strain evidence="6 7">NPDC033843</strain>
    </source>
</reference>
<name>A0ABV2ZHK0_9ACTN</name>
<accession>A0ABV2ZHK0</accession>
<evidence type="ECO:0000313" key="7">
    <source>
        <dbReference type="Proteomes" id="UP001550739"/>
    </source>
</evidence>
<dbReference type="PANTHER" id="PTHR30055">
    <property type="entry name" value="HTH-TYPE TRANSCRIPTIONAL REGULATOR RUTR"/>
    <property type="match status" value="1"/>
</dbReference>
<organism evidence="6 7">
    <name type="scientific">Streptomyces sp. 900129855</name>
    <dbReference type="NCBI Taxonomy" id="3155129"/>
    <lineage>
        <taxon>Bacteria</taxon>
        <taxon>Bacillati</taxon>
        <taxon>Actinomycetota</taxon>
        <taxon>Actinomycetes</taxon>
        <taxon>Kitasatosporales</taxon>
        <taxon>Streptomycetaceae</taxon>
        <taxon>Streptomyces</taxon>
    </lineage>
</organism>
<keyword evidence="2" id="KW-0238">DNA-binding</keyword>
<evidence type="ECO:0000313" key="6">
    <source>
        <dbReference type="EMBL" id="MEU3782017.1"/>
    </source>
</evidence>
<feature type="region of interest" description="Disordered" evidence="4">
    <location>
        <begin position="196"/>
        <end position="215"/>
    </location>
</feature>
<sequence>MGMTRPALYYYVKNKDELLARLLTETTEAPAAEIKRLARHADADPAARLRGVARVMALRRASDPNQYRLLVRSEAELPAELADSQRAAHQTTLRELVGLIEEGIEEGLFRPVDPRTTAPAVLGMCDWIAWWPQPLGKQTPAEVADQVADLVLAMVSRPDGRLTGAVGPRAAIAQLCADLDYPAACGHPCGRRHSPVPGRCGESVSAPARCHGPRR</sequence>
<evidence type="ECO:0000256" key="2">
    <source>
        <dbReference type="ARBA" id="ARBA00023125"/>
    </source>
</evidence>
<dbReference type="RefSeq" id="WP_334581924.1">
    <property type="nucleotide sequence ID" value="NZ_JBEZVE010000007.1"/>
</dbReference>
<dbReference type="InterPro" id="IPR036271">
    <property type="entry name" value="Tet_transcr_reg_TetR-rel_C_sf"/>
</dbReference>
<keyword evidence="1" id="KW-0805">Transcription regulation</keyword>
<proteinExistence type="predicted"/>
<protein>
    <submittedName>
        <fullName evidence="6">TetR/AcrR family transcriptional regulator C-terminal domain-containing protein</fullName>
    </submittedName>
</protein>
<comment type="caution">
    <text evidence="6">The sequence shown here is derived from an EMBL/GenBank/DDBJ whole genome shotgun (WGS) entry which is preliminary data.</text>
</comment>
<dbReference type="Gene3D" id="1.10.357.10">
    <property type="entry name" value="Tetracycline Repressor, domain 2"/>
    <property type="match status" value="1"/>
</dbReference>
<dbReference type="PANTHER" id="PTHR30055:SF234">
    <property type="entry name" value="HTH-TYPE TRANSCRIPTIONAL REGULATOR BETI"/>
    <property type="match status" value="1"/>
</dbReference>